<proteinExistence type="predicted"/>
<protein>
    <recommendedName>
        <fullName evidence="3">DUF4811 domain-containing protein</fullName>
    </recommendedName>
</protein>
<organism evidence="1 2">
    <name type="scientific">Agrilactobacillus composti DSM 18527 = JCM 14202</name>
    <dbReference type="NCBI Taxonomy" id="1423734"/>
    <lineage>
        <taxon>Bacteria</taxon>
        <taxon>Bacillati</taxon>
        <taxon>Bacillota</taxon>
        <taxon>Bacilli</taxon>
        <taxon>Lactobacillales</taxon>
        <taxon>Lactobacillaceae</taxon>
        <taxon>Agrilactobacillus</taxon>
    </lineage>
</organism>
<keyword evidence="2" id="KW-1185">Reference proteome</keyword>
<dbReference type="STRING" id="1423734.FC83_GL001230"/>
<dbReference type="PATRIC" id="fig|1423734.3.peg.1243"/>
<accession>A0A0R1XY36</accession>
<comment type="caution">
    <text evidence="1">The sequence shown here is derived from an EMBL/GenBank/DDBJ whole genome shotgun (WGS) entry which is preliminary data.</text>
</comment>
<dbReference type="InterPro" id="IPR032083">
    <property type="entry name" value="DUF4811"/>
</dbReference>
<gene>
    <name evidence="1" type="ORF">FC83_GL001230</name>
</gene>
<dbReference type="AlphaFoldDB" id="A0A0R1XY36"/>
<name>A0A0R1XY36_9LACO</name>
<dbReference type="EMBL" id="AZGA01000016">
    <property type="protein sequence ID" value="KRM35104.1"/>
    <property type="molecule type" value="Genomic_DNA"/>
</dbReference>
<dbReference type="Proteomes" id="UP000051236">
    <property type="component" value="Unassembled WGS sequence"/>
</dbReference>
<evidence type="ECO:0000313" key="1">
    <source>
        <dbReference type="EMBL" id="KRM35104.1"/>
    </source>
</evidence>
<reference evidence="1 2" key="1">
    <citation type="journal article" date="2015" name="Genome Announc.">
        <title>Expanding the biotechnology potential of lactobacilli through comparative genomics of 213 strains and associated genera.</title>
        <authorList>
            <person name="Sun Z."/>
            <person name="Harris H.M."/>
            <person name="McCann A."/>
            <person name="Guo C."/>
            <person name="Argimon S."/>
            <person name="Zhang W."/>
            <person name="Yang X."/>
            <person name="Jeffery I.B."/>
            <person name="Cooney J.C."/>
            <person name="Kagawa T.F."/>
            <person name="Liu W."/>
            <person name="Song Y."/>
            <person name="Salvetti E."/>
            <person name="Wrobel A."/>
            <person name="Rasinkangas P."/>
            <person name="Parkhill J."/>
            <person name="Rea M.C."/>
            <person name="O'Sullivan O."/>
            <person name="Ritari J."/>
            <person name="Douillard F.P."/>
            <person name="Paul Ross R."/>
            <person name="Yang R."/>
            <person name="Briner A.E."/>
            <person name="Felis G.E."/>
            <person name="de Vos W.M."/>
            <person name="Barrangou R."/>
            <person name="Klaenhammer T.R."/>
            <person name="Caufield P.W."/>
            <person name="Cui Y."/>
            <person name="Zhang H."/>
            <person name="O'Toole P.W."/>
        </authorList>
    </citation>
    <scope>NUCLEOTIDE SEQUENCE [LARGE SCALE GENOMIC DNA]</scope>
    <source>
        <strain evidence="1 2">DSM 18527</strain>
    </source>
</reference>
<dbReference type="Pfam" id="PF16069">
    <property type="entry name" value="DUF4811"/>
    <property type="match status" value="1"/>
</dbReference>
<sequence length="227" mass="25302">MIGMPRSVAKYMLICLSLVVSLGSIVMFLGNDISHWGMIENTVVDDRPLAPAATVQGTNVLLYKRLGNGKEKITIYKTNAKQKKPKTTKADVTTTNQLTRSDTVQNPVLERTRYQYSYKNSFYRLLFAGTNSDDRFIKEANEFKVPENWAVLSTDQVATLQKQAKTTQKQAKAKVEQAVAAQVQAAKAKDPNMSAEQQQQLVKTIEAAAKKQMAQQVQATLLQMSLK</sequence>
<dbReference type="eggNOG" id="ENOG5032RPZ">
    <property type="taxonomic scope" value="Bacteria"/>
</dbReference>
<evidence type="ECO:0000313" key="2">
    <source>
        <dbReference type="Proteomes" id="UP000051236"/>
    </source>
</evidence>
<evidence type="ECO:0008006" key="3">
    <source>
        <dbReference type="Google" id="ProtNLM"/>
    </source>
</evidence>